<proteinExistence type="predicted"/>
<name>A0A812HIH7_9DINO</name>
<dbReference type="PANTHER" id="PTHR12984:SF3">
    <property type="entry name" value="N-TERMINAL KINASE-LIKE PROTEIN"/>
    <property type="match status" value="1"/>
</dbReference>
<evidence type="ECO:0000313" key="3">
    <source>
        <dbReference type="Proteomes" id="UP000604046"/>
    </source>
</evidence>
<dbReference type="AlphaFoldDB" id="A0A812HIH7"/>
<dbReference type="InterPro" id="IPR011989">
    <property type="entry name" value="ARM-like"/>
</dbReference>
<dbReference type="InterPro" id="IPR016024">
    <property type="entry name" value="ARM-type_fold"/>
</dbReference>
<dbReference type="SUPFAM" id="SSF48371">
    <property type="entry name" value="ARM repeat"/>
    <property type="match status" value="1"/>
</dbReference>
<dbReference type="Gene3D" id="1.25.10.10">
    <property type="entry name" value="Leucine-rich Repeat Variant"/>
    <property type="match status" value="1"/>
</dbReference>
<protein>
    <submittedName>
        <fullName evidence="2">Scy1 protein</fullName>
    </submittedName>
</protein>
<dbReference type="InterPro" id="IPR000357">
    <property type="entry name" value="HEAT"/>
</dbReference>
<keyword evidence="1" id="KW-0677">Repeat</keyword>
<gene>
    <name evidence="2" type="primary">scy1</name>
    <name evidence="2" type="ORF">SNAT2548_LOCUS1605</name>
</gene>
<comment type="caution">
    <text evidence="2">The sequence shown here is derived from an EMBL/GenBank/DDBJ whole genome shotgun (WGS) entry which is preliminary data.</text>
</comment>
<evidence type="ECO:0000256" key="1">
    <source>
        <dbReference type="ARBA" id="ARBA00022737"/>
    </source>
</evidence>
<accession>A0A812HIH7</accession>
<dbReference type="EMBL" id="CAJNDS010000091">
    <property type="protein sequence ID" value="CAE6951929.1"/>
    <property type="molecule type" value="Genomic_DNA"/>
</dbReference>
<dbReference type="Proteomes" id="UP000604046">
    <property type="component" value="Unassembled WGS sequence"/>
</dbReference>
<dbReference type="Pfam" id="PF02985">
    <property type="entry name" value="HEAT"/>
    <property type="match status" value="1"/>
</dbReference>
<dbReference type="OrthoDB" id="447103at2759"/>
<dbReference type="PANTHER" id="PTHR12984">
    <property type="entry name" value="SCY1-RELATED S/T PROTEIN KINASE-LIKE"/>
    <property type="match status" value="1"/>
</dbReference>
<sequence>MIEFLDDALINDKIFPECVNGFNDSNGPIREATVKSMIFFVPRLKPKTVENRVLKLLVKMMQDPEASIRTNALICVGRVAGQLPAASVSQTLMTVIGMGLKDGFPPCRGAALQTLSHTATVFSPEELAQRLLPGVCHRLVDPDQGVSDLAFNTLTKLQESIRQMVEERRNAAPAEVHMPRGTGPMDRVYLWYDDTHVEQTQVGKFNTSTALLCNVLLLDDTLEELRSGKTRISAIPQMCVVRVGDWWFAYTGNRRLWVFRNLEEQGLLHTIEVQVTNDEVPRRMFTTKNMGTSVRVRGRPAQQFAKKRYSMHASLCDPRVEQSLLNSSYDSEDPDCLVLNPDACGYLLFKADGSWKQRNMPVEFCDAMEEAEEEEDDEEGNDPVVAACGCGGRYYLRCENDSERWSASKSFSKAIKEGAAVEAVAFAPNNGYWLRRSDGSTKWLRLPGSLECALERSLKPKP</sequence>
<reference evidence="2" key="1">
    <citation type="submission" date="2021-02" db="EMBL/GenBank/DDBJ databases">
        <authorList>
            <person name="Dougan E. K."/>
            <person name="Rhodes N."/>
            <person name="Thang M."/>
            <person name="Chan C."/>
        </authorList>
    </citation>
    <scope>NUCLEOTIDE SEQUENCE</scope>
</reference>
<organism evidence="2 3">
    <name type="scientific">Symbiodinium natans</name>
    <dbReference type="NCBI Taxonomy" id="878477"/>
    <lineage>
        <taxon>Eukaryota</taxon>
        <taxon>Sar</taxon>
        <taxon>Alveolata</taxon>
        <taxon>Dinophyceae</taxon>
        <taxon>Suessiales</taxon>
        <taxon>Symbiodiniaceae</taxon>
        <taxon>Symbiodinium</taxon>
    </lineage>
</organism>
<evidence type="ECO:0000313" key="2">
    <source>
        <dbReference type="EMBL" id="CAE6951929.1"/>
    </source>
</evidence>
<keyword evidence="3" id="KW-1185">Reference proteome</keyword>
<dbReference type="InterPro" id="IPR051177">
    <property type="entry name" value="CIK-Related_Protein"/>
</dbReference>